<dbReference type="PANTHER" id="PTHR13017:SF0">
    <property type="entry name" value="METHENYLTETRAHYDROFOLATE SYNTHASE DOMAIN-CONTAINING PROTEIN"/>
    <property type="match status" value="1"/>
</dbReference>
<dbReference type="AlphaFoldDB" id="A0A8J3FXJ2"/>
<evidence type="ECO:0000313" key="1">
    <source>
        <dbReference type="EMBL" id="GGM74652.1"/>
    </source>
</evidence>
<dbReference type="Proteomes" id="UP000637578">
    <property type="component" value="Unassembled WGS sequence"/>
</dbReference>
<accession>A0A8J3FXJ2</accession>
<dbReference type="GO" id="GO:0005737">
    <property type="term" value="C:cytoplasm"/>
    <property type="evidence" value="ECO:0007669"/>
    <property type="project" value="TreeGrafter"/>
</dbReference>
<name>A0A8J3FXJ2_9PSEU</name>
<reference evidence="1" key="2">
    <citation type="submission" date="2020-09" db="EMBL/GenBank/DDBJ databases">
        <authorList>
            <person name="Sun Q."/>
            <person name="Zhou Y."/>
        </authorList>
    </citation>
    <scope>NUCLEOTIDE SEQUENCE</scope>
    <source>
        <strain evidence="1">CGMCC 4.5737</strain>
    </source>
</reference>
<organism evidence="1 2">
    <name type="scientific">Longimycelium tulufanense</name>
    <dbReference type="NCBI Taxonomy" id="907463"/>
    <lineage>
        <taxon>Bacteria</taxon>
        <taxon>Bacillati</taxon>
        <taxon>Actinomycetota</taxon>
        <taxon>Actinomycetes</taxon>
        <taxon>Pseudonocardiales</taxon>
        <taxon>Pseudonocardiaceae</taxon>
        <taxon>Longimycelium</taxon>
    </lineage>
</organism>
<dbReference type="PANTHER" id="PTHR13017">
    <property type="entry name" value="5-FORMYLTETRAHYDROFOLATE CYCLO-LIGASE-RELATED"/>
    <property type="match status" value="1"/>
</dbReference>
<gene>
    <name evidence="1" type="ORF">GCM10012275_51680</name>
</gene>
<sequence length="243" mass="26748">MWQDIDQAKWSTRERIWSVLDLRGVAHPPGASGRIPHFVGAELAARQLARLPEWSTARTVKSVPDKAQRPVRALALEQGKLVYMAVPMLAEDKPFYRLDPATLEVPPKQAADRRVARQMGEPVDVSDMQPVDLVVCGSVAVNLEGVRIGKGAGYSDIEIALLHEAGLVTDRTVIATTVHDLQVLEEPLPEAEHDFRVDIVVTPHEIIRCLSGRKRAGLVWNSLSAEKIATIPVLSALNAQRRS</sequence>
<dbReference type="Gene3D" id="3.40.50.10420">
    <property type="entry name" value="NagB/RpiA/CoA transferase-like"/>
    <property type="match status" value="1"/>
</dbReference>
<dbReference type="SUPFAM" id="SSF100950">
    <property type="entry name" value="NagB/RpiA/CoA transferase-like"/>
    <property type="match status" value="1"/>
</dbReference>
<keyword evidence="2" id="KW-1185">Reference proteome</keyword>
<dbReference type="RefSeq" id="WP_189061014.1">
    <property type="nucleotide sequence ID" value="NZ_BMMK01000032.1"/>
</dbReference>
<dbReference type="EMBL" id="BMMK01000032">
    <property type="protein sequence ID" value="GGM74652.1"/>
    <property type="molecule type" value="Genomic_DNA"/>
</dbReference>
<dbReference type="InterPro" id="IPR037171">
    <property type="entry name" value="NagB/RpiA_transferase-like"/>
</dbReference>
<reference evidence="1" key="1">
    <citation type="journal article" date="2014" name="Int. J. Syst. Evol. Microbiol.">
        <title>Complete genome sequence of Corynebacterium casei LMG S-19264T (=DSM 44701T), isolated from a smear-ripened cheese.</title>
        <authorList>
            <consortium name="US DOE Joint Genome Institute (JGI-PGF)"/>
            <person name="Walter F."/>
            <person name="Albersmeier A."/>
            <person name="Kalinowski J."/>
            <person name="Ruckert C."/>
        </authorList>
    </citation>
    <scope>NUCLEOTIDE SEQUENCE</scope>
    <source>
        <strain evidence="1">CGMCC 4.5737</strain>
    </source>
</reference>
<dbReference type="InterPro" id="IPR002698">
    <property type="entry name" value="FTHF_cligase"/>
</dbReference>
<dbReference type="Pfam" id="PF01812">
    <property type="entry name" value="5-FTHF_cyc-lig"/>
    <property type="match status" value="1"/>
</dbReference>
<proteinExistence type="predicted"/>
<comment type="caution">
    <text evidence="1">The sequence shown here is derived from an EMBL/GenBank/DDBJ whole genome shotgun (WGS) entry which is preliminary data.</text>
</comment>
<evidence type="ECO:0000313" key="2">
    <source>
        <dbReference type="Proteomes" id="UP000637578"/>
    </source>
</evidence>
<protein>
    <submittedName>
        <fullName evidence="1">5-formyltetrahydrofolate cyclo-ligase</fullName>
    </submittedName>
</protein>
<dbReference type="InterPro" id="IPR024185">
    <property type="entry name" value="FTHF_cligase-like_sf"/>
</dbReference>